<dbReference type="Proteomes" id="UP000825729">
    <property type="component" value="Unassembled WGS sequence"/>
</dbReference>
<organism evidence="1 2">
    <name type="scientific">Aristolochia fimbriata</name>
    <name type="common">White veined hardy Dutchman's pipe vine</name>
    <dbReference type="NCBI Taxonomy" id="158543"/>
    <lineage>
        <taxon>Eukaryota</taxon>
        <taxon>Viridiplantae</taxon>
        <taxon>Streptophyta</taxon>
        <taxon>Embryophyta</taxon>
        <taxon>Tracheophyta</taxon>
        <taxon>Spermatophyta</taxon>
        <taxon>Magnoliopsida</taxon>
        <taxon>Magnoliidae</taxon>
        <taxon>Piperales</taxon>
        <taxon>Aristolochiaceae</taxon>
        <taxon>Aristolochia</taxon>
    </lineage>
</organism>
<comment type="caution">
    <text evidence="1">The sequence shown here is derived from an EMBL/GenBank/DDBJ whole genome shotgun (WGS) entry which is preliminary data.</text>
</comment>
<protein>
    <submittedName>
        <fullName evidence="1">Uncharacterized protein</fullName>
    </submittedName>
</protein>
<keyword evidence="2" id="KW-1185">Reference proteome</keyword>
<sequence>MGKRPRTQHGNEGLLAHMSMRVLQLLHDLMGGRLRVNLYGSKAGQRIGRVLCKGRQMRRQAQGKSREYEGGAPRALGGARVRECVLVLGASANAGHKHKASGAGTSVGCKARSARPCASALSCIAERKKKCARSCEGTTVCIAVRAGCLQTCAQAKTIEIPEETPIQSYDEPQYLIVSWRSL</sequence>
<name>A0AAV7FFF1_ARIFI</name>
<proteinExistence type="predicted"/>
<gene>
    <name evidence="1" type="ORF">H6P81_003742</name>
</gene>
<accession>A0AAV7FFF1</accession>
<dbReference type="AlphaFoldDB" id="A0AAV7FFF1"/>
<evidence type="ECO:0000313" key="1">
    <source>
        <dbReference type="EMBL" id="KAG9459234.1"/>
    </source>
</evidence>
<evidence type="ECO:0000313" key="2">
    <source>
        <dbReference type="Proteomes" id="UP000825729"/>
    </source>
</evidence>
<dbReference type="EMBL" id="JAINDJ010000002">
    <property type="protein sequence ID" value="KAG9459234.1"/>
    <property type="molecule type" value="Genomic_DNA"/>
</dbReference>
<reference evidence="1 2" key="1">
    <citation type="submission" date="2021-07" db="EMBL/GenBank/DDBJ databases">
        <title>The Aristolochia fimbriata genome: insights into angiosperm evolution, floral development and chemical biosynthesis.</title>
        <authorList>
            <person name="Jiao Y."/>
        </authorList>
    </citation>
    <scope>NUCLEOTIDE SEQUENCE [LARGE SCALE GENOMIC DNA]</scope>
    <source>
        <strain evidence="1">IBCAS-2021</strain>
        <tissue evidence="1">Leaf</tissue>
    </source>
</reference>